<feature type="transmembrane region" description="Helical" evidence="1">
    <location>
        <begin position="228"/>
        <end position="247"/>
    </location>
</feature>
<dbReference type="PANTHER" id="PTHR39430">
    <property type="entry name" value="MEMBRANE-ASSOCIATED PROTEASE-RELATED"/>
    <property type="match status" value="1"/>
</dbReference>
<feature type="transmembrane region" description="Helical" evidence="1">
    <location>
        <begin position="42"/>
        <end position="59"/>
    </location>
</feature>
<evidence type="ECO:0000256" key="1">
    <source>
        <dbReference type="SAM" id="Phobius"/>
    </source>
</evidence>
<feature type="transmembrane region" description="Helical" evidence="1">
    <location>
        <begin position="111"/>
        <end position="129"/>
    </location>
</feature>
<dbReference type="Pfam" id="PF02517">
    <property type="entry name" value="Rce1-like"/>
    <property type="match status" value="1"/>
</dbReference>
<feature type="domain" description="CAAX prenyl protease 2/Lysostaphin resistance protein A-like" evidence="2">
    <location>
        <begin position="118"/>
        <end position="210"/>
    </location>
</feature>
<reference evidence="4" key="1">
    <citation type="journal article" date="2019" name="Int. J. Syst. Evol. Microbiol.">
        <title>The Global Catalogue of Microorganisms (GCM) 10K type strain sequencing project: providing services to taxonomists for standard genome sequencing and annotation.</title>
        <authorList>
            <consortium name="The Broad Institute Genomics Platform"/>
            <consortium name="The Broad Institute Genome Sequencing Center for Infectious Disease"/>
            <person name="Wu L."/>
            <person name="Ma J."/>
        </authorList>
    </citation>
    <scope>NUCLEOTIDE SEQUENCE [LARGE SCALE GENOMIC DNA]</scope>
    <source>
        <strain evidence="4">CGMCC 1.15959</strain>
    </source>
</reference>
<keyword evidence="1" id="KW-1133">Transmembrane helix</keyword>
<accession>A0ABQ1S5N5</accession>
<keyword evidence="1" id="KW-0812">Transmembrane</keyword>
<protein>
    <recommendedName>
        <fullName evidence="2">CAAX prenyl protease 2/Lysostaphin resistance protein A-like domain-containing protein</fullName>
    </recommendedName>
</protein>
<evidence type="ECO:0000313" key="3">
    <source>
        <dbReference type="EMBL" id="GGD91786.1"/>
    </source>
</evidence>
<gene>
    <name evidence="3" type="ORF">GCM10011515_09310</name>
</gene>
<evidence type="ECO:0000259" key="2">
    <source>
        <dbReference type="Pfam" id="PF02517"/>
    </source>
</evidence>
<organism evidence="3 4">
    <name type="scientific">Tsuneonella deserti</name>
    <dbReference type="NCBI Taxonomy" id="2035528"/>
    <lineage>
        <taxon>Bacteria</taxon>
        <taxon>Pseudomonadati</taxon>
        <taxon>Pseudomonadota</taxon>
        <taxon>Alphaproteobacteria</taxon>
        <taxon>Sphingomonadales</taxon>
        <taxon>Erythrobacteraceae</taxon>
        <taxon>Tsuneonella</taxon>
    </lineage>
</organism>
<dbReference type="EMBL" id="BMKL01000001">
    <property type="protein sequence ID" value="GGD91786.1"/>
    <property type="molecule type" value="Genomic_DNA"/>
</dbReference>
<evidence type="ECO:0000313" key="4">
    <source>
        <dbReference type="Proteomes" id="UP000619041"/>
    </source>
</evidence>
<dbReference type="InterPro" id="IPR003675">
    <property type="entry name" value="Rce1/LyrA-like_dom"/>
</dbReference>
<feature type="transmembrane region" description="Helical" evidence="1">
    <location>
        <begin position="141"/>
        <end position="165"/>
    </location>
</feature>
<name>A0ABQ1S5N5_9SPHN</name>
<feature type="transmembrane region" description="Helical" evidence="1">
    <location>
        <begin position="79"/>
        <end position="99"/>
    </location>
</feature>
<dbReference type="Proteomes" id="UP000619041">
    <property type="component" value="Unassembled WGS sequence"/>
</dbReference>
<keyword evidence="4" id="KW-1185">Reference proteome</keyword>
<comment type="caution">
    <text evidence="3">The sequence shown here is derived from an EMBL/GenBank/DDBJ whole genome shotgun (WGS) entry which is preliminary data.</text>
</comment>
<proteinExistence type="predicted"/>
<keyword evidence="1" id="KW-0472">Membrane</keyword>
<dbReference type="PANTHER" id="PTHR39430:SF1">
    <property type="entry name" value="PROTEASE"/>
    <property type="match status" value="1"/>
</dbReference>
<sequence length="257" mass="27743">MGIVSGAQPRPGMLRAAAAFLILFAVYQTSEGLQTVFAPDSPVGPALMIFALLLAWPLGRWLGWRGYDAYGLDRRPQSFALLAAGMILSALAFLASRSLGSAMGLYSPSDGIAAASVGFLAFAVLSTFIPSITEDILTRGFLLRSVPAQLTAVSYVVGSALLYTVNHIWRFDWGMSEQIRLFCLGLAYGAAAWRWRNLWAAVALHWGWNLTNALASELMPTDTLSTDAARYLSAAVNLAMLAIVLLLPRPSEQQNSQ</sequence>